<gene>
    <name evidence="2" type="ORF">MELLADRAFT_117871</name>
</gene>
<feature type="compositionally biased region" description="Polar residues" evidence="1">
    <location>
        <begin position="247"/>
        <end position="270"/>
    </location>
</feature>
<dbReference type="Proteomes" id="UP000001072">
    <property type="component" value="Unassembled WGS sequence"/>
</dbReference>
<sequence length="369" mass="42969">MSSTLCLRPACLTEISQGASWSHCLAKCHLERERIDFAHSQLKAIEVYYIHEQQVAKRQMMEPHLKGTESCKVYGLTPQQFIHPHYFTQHLHQAYRQRQASKRMCRQKKQKNKFESDVENASKSVSEVLSALRTSLLNRRKEVEERSSIYVSEVIQEEDDMKVEYEFQGQLSQKSQSDHLTASNHAQQLLELQQQEYQRQVLQQQYLLAEQQRRYQDQQEQEYQIRLLQHRQHEEHQRHLHLQQLQCSQTQQAQPPQGIRTGTRSRANARSSGSVPPVTTSTPIPWVVAAAAKISSLQSIPSPSKDLACPEVEMVDLFFPMVTEDDRMDIEFQHDDDDKMVIDSFEMVKSDSDCVMMEVESDDEDSMME</sequence>
<dbReference type="EMBL" id="GL883140">
    <property type="protein sequence ID" value="EGG01161.1"/>
    <property type="molecule type" value="Genomic_DNA"/>
</dbReference>
<dbReference type="GeneID" id="18926106"/>
<dbReference type="VEuPathDB" id="FungiDB:MELLADRAFT_117871"/>
<feature type="region of interest" description="Disordered" evidence="1">
    <location>
        <begin position="238"/>
        <end position="280"/>
    </location>
</feature>
<proteinExistence type="predicted"/>
<accession>F4S2E2</accession>
<protein>
    <submittedName>
        <fullName evidence="2">Uncharacterized protein</fullName>
    </submittedName>
</protein>
<dbReference type="KEGG" id="mlr:MELLADRAFT_117871"/>
<organism evidence="3">
    <name type="scientific">Melampsora larici-populina (strain 98AG31 / pathotype 3-4-7)</name>
    <name type="common">Poplar leaf rust fungus</name>
    <dbReference type="NCBI Taxonomy" id="747676"/>
    <lineage>
        <taxon>Eukaryota</taxon>
        <taxon>Fungi</taxon>
        <taxon>Dikarya</taxon>
        <taxon>Basidiomycota</taxon>
        <taxon>Pucciniomycotina</taxon>
        <taxon>Pucciniomycetes</taxon>
        <taxon>Pucciniales</taxon>
        <taxon>Melampsoraceae</taxon>
        <taxon>Melampsora</taxon>
    </lineage>
</organism>
<evidence type="ECO:0000256" key="1">
    <source>
        <dbReference type="SAM" id="MobiDB-lite"/>
    </source>
</evidence>
<dbReference type="AlphaFoldDB" id="F4S2E2"/>
<reference evidence="3" key="1">
    <citation type="journal article" date="2011" name="Proc. Natl. Acad. Sci. U.S.A.">
        <title>Obligate biotrophy features unraveled by the genomic analysis of rust fungi.</title>
        <authorList>
            <person name="Duplessis S."/>
            <person name="Cuomo C.A."/>
            <person name="Lin Y.-C."/>
            <person name="Aerts A."/>
            <person name="Tisserant E."/>
            <person name="Veneault-Fourrey C."/>
            <person name="Joly D.L."/>
            <person name="Hacquard S."/>
            <person name="Amselem J."/>
            <person name="Cantarel B.L."/>
            <person name="Chiu R."/>
            <person name="Coutinho P.M."/>
            <person name="Feau N."/>
            <person name="Field M."/>
            <person name="Frey P."/>
            <person name="Gelhaye E."/>
            <person name="Goldberg J."/>
            <person name="Grabherr M.G."/>
            <person name="Kodira C.D."/>
            <person name="Kohler A."/>
            <person name="Kuees U."/>
            <person name="Lindquist E.A."/>
            <person name="Lucas S.M."/>
            <person name="Mago R."/>
            <person name="Mauceli E."/>
            <person name="Morin E."/>
            <person name="Murat C."/>
            <person name="Pangilinan J.L."/>
            <person name="Park R."/>
            <person name="Pearson M."/>
            <person name="Quesneville H."/>
            <person name="Rouhier N."/>
            <person name="Sakthikumar S."/>
            <person name="Salamov A.A."/>
            <person name="Schmutz J."/>
            <person name="Selles B."/>
            <person name="Shapiro H."/>
            <person name="Tanguay P."/>
            <person name="Tuskan G.A."/>
            <person name="Henrissat B."/>
            <person name="Van de Peer Y."/>
            <person name="Rouze P."/>
            <person name="Ellis J.G."/>
            <person name="Dodds P.N."/>
            <person name="Schein J.E."/>
            <person name="Zhong S."/>
            <person name="Hamelin R.C."/>
            <person name="Grigoriev I.V."/>
            <person name="Szabo L.J."/>
            <person name="Martin F."/>
        </authorList>
    </citation>
    <scope>NUCLEOTIDE SEQUENCE [LARGE SCALE GENOMIC DNA]</scope>
    <source>
        <strain evidence="3">98AG31 / pathotype 3-4-7</strain>
    </source>
</reference>
<evidence type="ECO:0000313" key="2">
    <source>
        <dbReference type="EMBL" id="EGG01161.1"/>
    </source>
</evidence>
<keyword evidence="3" id="KW-1185">Reference proteome</keyword>
<dbReference type="RefSeq" id="XP_007415511.1">
    <property type="nucleotide sequence ID" value="XM_007415449.1"/>
</dbReference>
<dbReference type="InParanoid" id="F4S2E2"/>
<name>F4S2E2_MELLP</name>
<feature type="compositionally biased region" description="Low complexity" evidence="1">
    <location>
        <begin position="271"/>
        <end position="280"/>
    </location>
</feature>
<evidence type="ECO:0000313" key="3">
    <source>
        <dbReference type="Proteomes" id="UP000001072"/>
    </source>
</evidence>
<dbReference type="HOGENOM" id="CLU_627105_0_0_1"/>